<sequence length="70" mass="7717">MTPEHAQRAHLELVQVNINPESWLSGVRFFASQLTGRDFAKFFCHNGLTFLSSTSYLGADKQALSGSGKD</sequence>
<organism evidence="1 2">
    <name type="scientific">Roseibacillus persicicus</name>
    <dbReference type="NCBI Taxonomy" id="454148"/>
    <lineage>
        <taxon>Bacteria</taxon>
        <taxon>Pseudomonadati</taxon>
        <taxon>Verrucomicrobiota</taxon>
        <taxon>Verrucomicrobiia</taxon>
        <taxon>Verrucomicrobiales</taxon>
        <taxon>Verrucomicrobiaceae</taxon>
        <taxon>Roseibacillus</taxon>
    </lineage>
</organism>
<dbReference type="Proteomes" id="UP000644507">
    <property type="component" value="Unassembled WGS sequence"/>
</dbReference>
<dbReference type="AlphaFoldDB" id="A0A918TMZ5"/>
<reference evidence="1" key="1">
    <citation type="journal article" date="2014" name="Int. J. Syst. Evol. Microbiol.">
        <title>Complete genome sequence of Corynebacterium casei LMG S-19264T (=DSM 44701T), isolated from a smear-ripened cheese.</title>
        <authorList>
            <consortium name="US DOE Joint Genome Institute (JGI-PGF)"/>
            <person name="Walter F."/>
            <person name="Albersmeier A."/>
            <person name="Kalinowski J."/>
            <person name="Ruckert C."/>
        </authorList>
    </citation>
    <scope>NUCLEOTIDE SEQUENCE</scope>
    <source>
        <strain evidence="1">KCTC 12988</strain>
    </source>
</reference>
<reference evidence="1" key="2">
    <citation type="submission" date="2020-09" db="EMBL/GenBank/DDBJ databases">
        <authorList>
            <person name="Sun Q."/>
            <person name="Kim S."/>
        </authorList>
    </citation>
    <scope>NUCLEOTIDE SEQUENCE</scope>
    <source>
        <strain evidence="1">KCTC 12988</strain>
    </source>
</reference>
<proteinExistence type="predicted"/>
<name>A0A918TMZ5_9BACT</name>
<keyword evidence="2" id="KW-1185">Reference proteome</keyword>
<evidence type="ECO:0000313" key="2">
    <source>
        <dbReference type="Proteomes" id="UP000644507"/>
    </source>
</evidence>
<comment type="caution">
    <text evidence="1">The sequence shown here is derived from an EMBL/GenBank/DDBJ whole genome shotgun (WGS) entry which is preliminary data.</text>
</comment>
<protein>
    <submittedName>
        <fullName evidence="1">Uncharacterized protein</fullName>
    </submittedName>
</protein>
<evidence type="ECO:0000313" key="1">
    <source>
        <dbReference type="EMBL" id="GHC52209.1"/>
    </source>
</evidence>
<gene>
    <name evidence="1" type="ORF">GCM10007100_18110</name>
</gene>
<dbReference type="EMBL" id="BMXI01000007">
    <property type="protein sequence ID" value="GHC52209.1"/>
    <property type="molecule type" value="Genomic_DNA"/>
</dbReference>
<accession>A0A918TMZ5</accession>